<feature type="region of interest" description="Disordered" evidence="1">
    <location>
        <begin position="1"/>
        <end position="49"/>
    </location>
</feature>
<evidence type="ECO:0000256" key="1">
    <source>
        <dbReference type="SAM" id="MobiDB-lite"/>
    </source>
</evidence>
<evidence type="ECO:0000313" key="3">
    <source>
        <dbReference type="EMBL" id="SDU29112.1"/>
    </source>
</evidence>
<dbReference type="AlphaFoldDB" id="A0A1H2HBE3"/>
<dbReference type="STRING" id="1434072.SAMN05216210_2913"/>
<gene>
    <name evidence="3" type="ORF">SAMN05216210_2913</name>
</gene>
<dbReference type="RefSeq" id="WP_092388192.1">
    <property type="nucleotide sequence ID" value="NZ_LT629787.1"/>
</dbReference>
<proteinExistence type="predicted"/>
<dbReference type="EMBL" id="LT629787">
    <property type="protein sequence ID" value="SDU29112.1"/>
    <property type="molecule type" value="Genomic_DNA"/>
</dbReference>
<reference evidence="4" key="1">
    <citation type="submission" date="2016-10" db="EMBL/GenBank/DDBJ databases">
        <authorList>
            <person name="Varghese N."/>
            <person name="Submissions S."/>
        </authorList>
    </citation>
    <scope>NUCLEOTIDE SEQUENCE [LARGE SCALE GENOMIC DNA]</scope>
    <source>
        <strain evidence="4">CECT 8338</strain>
    </source>
</reference>
<evidence type="ECO:0000259" key="2">
    <source>
        <dbReference type="Pfam" id="PF20661"/>
    </source>
</evidence>
<keyword evidence="4" id="KW-1185">Reference proteome</keyword>
<dbReference type="InterPro" id="IPR049191">
    <property type="entry name" value="SutA_RBD"/>
</dbReference>
<feature type="compositionally biased region" description="Acidic residues" evidence="1">
    <location>
        <begin position="1"/>
        <end position="28"/>
    </location>
</feature>
<dbReference type="Proteomes" id="UP000243924">
    <property type="component" value="Chromosome I"/>
</dbReference>
<feature type="region of interest" description="Disordered" evidence="1">
    <location>
        <begin position="72"/>
        <end position="99"/>
    </location>
</feature>
<protein>
    <recommendedName>
        <fullName evidence="2">Transcriptional regulator SutA RNAP-binding domain-containing protein</fullName>
    </recommendedName>
</protein>
<dbReference type="Pfam" id="PF20661">
    <property type="entry name" value="SutA-RBD"/>
    <property type="match status" value="1"/>
</dbReference>
<evidence type="ECO:0000313" key="4">
    <source>
        <dbReference type="Proteomes" id="UP000243924"/>
    </source>
</evidence>
<sequence length="99" mass="10855">MSTDDLDDDMDAVDNDDLDGLPEADEDDSSVKSRKKAAAVSNEDELEGASLAAKERERQFLAQQIEEYLARGGKVQEVSGDVLNDPPRKPESKYGSRPI</sequence>
<name>A0A1H2HBE3_9GAMM</name>
<dbReference type="OrthoDB" id="5741083at2"/>
<accession>A0A1H2HBE3</accession>
<organism evidence="3 4">
    <name type="scientific">Halopseudomonas salegens</name>
    <dbReference type="NCBI Taxonomy" id="1434072"/>
    <lineage>
        <taxon>Bacteria</taxon>
        <taxon>Pseudomonadati</taxon>
        <taxon>Pseudomonadota</taxon>
        <taxon>Gammaproteobacteria</taxon>
        <taxon>Pseudomonadales</taxon>
        <taxon>Pseudomonadaceae</taxon>
        <taxon>Halopseudomonas</taxon>
    </lineage>
</organism>
<feature type="domain" description="Transcriptional regulator SutA RNAP-binding" evidence="2">
    <location>
        <begin position="52"/>
        <end position="83"/>
    </location>
</feature>
<feature type="compositionally biased region" description="Basic and acidic residues" evidence="1">
    <location>
        <begin position="86"/>
        <end position="99"/>
    </location>
</feature>